<name>A0AAP0JYP7_9MAGN</name>
<dbReference type="Proteomes" id="UP001420932">
    <property type="component" value="Unassembled WGS sequence"/>
</dbReference>
<dbReference type="GO" id="GO:0008270">
    <property type="term" value="F:zinc ion binding"/>
    <property type="evidence" value="ECO:0007669"/>
    <property type="project" value="UniProtKB-KW"/>
</dbReference>
<keyword evidence="1" id="KW-0479">Metal-binding</keyword>
<keyword evidence="1" id="KW-0862">Zinc</keyword>
<organism evidence="3 4">
    <name type="scientific">Stephania yunnanensis</name>
    <dbReference type="NCBI Taxonomy" id="152371"/>
    <lineage>
        <taxon>Eukaryota</taxon>
        <taxon>Viridiplantae</taxon>
        <taxon>Streptophyta</taxon>
        <taxon>Embryophyta</taxon>
        <taxon>Tracheophyta</taxon>
        <taxon>Spermatophyta</taxon>
        <taxon>Magnoliopsida</taxon>
        <taxon>Ranunculales</taxon>
        <taxon>Menispermaceae</taxon>
        <taxon>Menispermoideae</taxon>
        <taxon>Cissampelideae</taxon>
        <taxon>Stephania</taxon>
    </lineage>
</organism>
<keyword evidence="1" id="KW-0863">Zinc-finger</keyword>
<sequence length="239" mass="26335">MDSISSNSTSIRHRSRPMQPIADRIVRALHHRLLLLHRSASGSDFYILGATGNVYTVTLSTAPSCSCPDRTVPCKHILFVLLRVLGLSLNDTCLRRRTLRPCQLNRLLGARVSPETLAGARTREKFHELFSQMARVGPPPPRAKSGVRGWRHVSGVFGANGGGGGGGSSTVVACGTCRNPVHVECLLTWRRSRGRRAATCVICRAKWRDFRVEQEKYLNLASFVDEEDRTVDDQGVCGN</sequence>
<evidence type="ECO:0000313" key="4">
    <source>
        <dbReference type="Proteomes" id="UP001420932"/>
    </source>
</evidence>
<keyword evidence="4" id="KW-1185">Reference proteome</keyword>
<evidence type="ECO:0000313" key="3">
    <source>
        <dbReference type="EMBL" id="KAK9142100.1"/>
    </source>
</evidence>
<accession>A0AAP0JYP7</accession>
<dbReference type="EMBL" id="JBBNAF010000005">
    <property type="protein sequence ID" value="KAK9142100.1"/>
    <property type="molecule type" value="Genomic_DNA"/>
</dbReference>
<evidence type="ECO:0000256" key="1">
    <source>
        <dbReference type="PROSITE-ProRule" id="PRU00325"/>
    </source>
</evidence>
<proteinExistence type="predicted"/>
<evidence type="ECO:0000259" key="2">
    <source>
        <dbReference type="PROSITE" id="PS50966"/>
    </source>
</evidence>
<feature type="domain" description="SWIM-type" evidence="2">
    <location>
        <begin position="55"/>
        <end position="85"/>
    </location>
</feature>
<reference evidence="3 4" key="1">
    <citation type="submission" date="2024-01" db="EMBL/GenBank/DDBJ databases">
        <title>Genome assemblies of Stephania.</title>
        <authorList>
            <person name="Yang L."/>
        </authorList>
    </citation>
    <scope>NUCLEOTIDE SEQUENCE [LARGE SCALE GENOMIC DNA]</scope>
    <source>
        <strain evidence="3">YNDBR</strain>
        <tissue evidence="3">Leaf</tissue>
    </source>
</reference>
<dbReference type="PANTHER" id="PTHR21540">
    <property type="entry name" value="RING FINGER AND SWIM DOMAIN-CONTAINING PROTEIN 2"/>
    <property type="match status" value="1"/>
</dbReference>
<dbReference type="Pfam" id="PF04434">
    <property type="entry name" value="SWIM"/>
    <property type="match status" value="1"/>
</dbReference>
<dbReference type="GO" id="GO:0061630">
    <property type="term" value="F:ubiquitin protein ligase activity"/>
    <property type="evidence" value="ECO:0007669"/>
    <property type="project" value="InterPro"/>
</dbReference>
<gene>
    <name evidence="3" type="ORF">Syun_011500</name>
</gene>
<dbReference type="AlphaFoldDB" id="A0AAP0JYP7"/>
<dbReference type="PROSITE" id="PS50966">
    <property type="entry name" value="ZF_SWIM"/>
    <property type="match status" value="1"/>
</dbReference>
<protein>
    <recommendedName>
        <fullName evidence="2">SWIM-type domain-containing protein</fullName>
    </recommendedName>
</protein>
<dbReference type="PANTHER" id="PTHR21540:SF0">
    <property type="entry name" value="PHD FAMILY PROTEIN"/>
    <property type="match status" value="1"/>
</dbReference>
<dbReference type="InterPro" id="IPR007527">
    <property type="entry name" value="Znf_SWIM"/>
</dbReference>
<dbReference type="InterPro" id="IPR039903">
    <property type="entry name" value="Zswim2"/>
</dbReference>
<comment type="caution">
    <text evidence="3">The sequence shown here is derived from an EMBL/GenBank/DDBJ whole genome shotgun (WGS) entry which is preliminary data.</text>
</comment>